<comment type="caution">
    <text evidence="2">The sequence shown here is derived from an EMBL/GenBank/DDBJ whole genome shotgun (WGS) entry which is preliminary data.</text>
</comment>
<dbReference type="AlphaFoldDB" id="A0AAV7LL03"/>
<evidence type="ECO:0000256" key="1">
    <source>
        <dbReference type="SAM" id="MobiDB-lite"/>
    </source>
</evidence>
<sequence>MTDDDDLIGEKGTRSRKRYDDDEEYHSIYIGVPAPQRRKRRRRKSTSSRDKSNENERYCETHETADMDEGGKYGYDPGNDISRAKLCVTKASACSSPGLDVELCMEKISEERSTEAPHAKKPYS</sequence>
<evidence type="ECO:0000313" key="2">
    <source>
        <dbReference type="EMBL" id="KAJ1091082.1"/>
    </source>
</evidence>
<keyword evidence="3" id="KW-1185">Reference proteome</keyword>
<protein>
    <submittedName>
        <fullName evidence="2">Uncharacterized protein</fullName>
    </submittedName>
</protein>
<organism evidence="2 3">
    <name type="scientific">Pleurodeles waltl</name>
    <name type="common">Iberian ribbed newt</name>
    <dbReference type="NCBI Taxonomy" id="8319"/>
    <lineage>
        <taxon>Eukaryota</taxon>
        <taxon>Metazoa</taxon>
        <taxon>Chordata</taxon>
        <taxon>Craniata</taxon>
        <taxon>Vertebrata</taxon>
        <taxon>Euteleostomi</taxon>
        <taxon>Amphibia</taxon>
        <taxon>Batrachia</taxon>
        <taxon>Caudata</taxon>
        <taxon>Salamandroidea</taxon>
        <taxon>Salamandridae</taxon>
        <taxon>Pleurodelinae</taxon>
        <taxon>Pleurodeles</taxon>
    </lineage>
</organism>
<reference evidence="2" key="1">
    <citation type="journal article" date="2022" name="bioRxiv">
        <title>Sequencing and chromosome-scale assembly of the giantPleurodeles waltlgenome.</title>
        <authorList>
            <person name="Brown T."/>
            <person name="Elewa A."/>
            <person name="Iarovenko S."/>
            <person name="Subramanian E."/>
            <person name="Araus A.J."/>
            <person name="Petzold A."/>
            <person name="Susuki M."/>
            <person name="Suzuki K.-i.T."/>
            <person name="Hayashi T."/>
            <person name="Toyoda A."/>
            <person name="Oliveira C."/>
            <person name="Osipova E."/>
            <person name="Leigh N.D."/>
            <person name="Simon A."/>
            <person name="Yun M.H."/>
        </authorList>
    </citation>
    <scope>NUCLEOTIDE SEQUENCE</scope>
    <source>
        <strain evidence="2">20211129_DDA</strain>
        <tissue evidence="2">Liver</tissue>
    </source>
</reference>
<evidence type="ECO:0000313" key="3">
    <source>
        <dbReference type="Proteomes" id="UP001066276"/>
    </source>
</evidence>
<dbReference type="EMBL" id="JANPWB010000015">
    <property type="protein sequence ID" value="KAJ1091082.1"/>
    <property type="molecule type" value="Genomic_DNA"/>
</dbReference>
<gene>
    <name evidence="2" type="ORF">NDU88_004210</name>
</gene>
<feature type="compositionally biased region" description="Basic and acidic residues" evidence="1">
    <location>
        <begin position="47"/>
        <end position="71"/>
    </location>
</feature>
<name>A0AAV7LL03_PLEWA</name>
<feature type="compositionally biased region" description="Basic residues" evidence="1">
    <location>
        <begin position="36"/>
        <end position="46"/>
    </location>
</feature>
<accession>A0AAV7LL03</accession>
<proteinExistence type="predicted"/>
<feature type="region of interest" description="Disordered" evidence="1">
    <location>
        <begin position="1"/>
        <end position="74"/>
    </location>
</feature>
<dbReference type="Proteomes" id="UP001066276">
    <property type="component" value="Chromosome 11"/>
</dbReference>